<accession>D3VC41</accession>
<evidence type="ECO:0000313" key="1">
    <source>
        <dbReference type="EMBL" id="CBJ89694.1"/>
    </source>
</evidence>
<dbReference type="HOGENOM" id="CLU_3124291_0_0_6"/>
<dbReference type="KEGG" id="xne:XNC1_1631"/>
<evidence type="ECO:0000313" key="2">
    <source>
        <dbReference type="Proteomes" id="UP000008075"/>
    </source>
</evidence>
<dbReference type="Proteomes" id="UP000008075">
    <property type="component" value="Chromosome"/>
</dbReference>
<dbReference type="EMBL" id="FN667742">
    <property type="protein sequence ID" value="CBJ89694.1"/>
    <property type="molecule type" value="Genomic_DNA"/>
</dbReference>
<protein>
    <submittedName>
        <fullName evidence="1">Magnesium transporting ATPase, P-type 1 (Mg(2+) transport ATPase, P-type 1)</fullName>
    </submittedName>
</protein>
<organism evidence="1 2">
    <name type="scientific">Xenorhabdus nematophila (strain ATCC 19061 / DSM 3370 / CCUG 14189 / LMG 1036 / NCIMB 9965 / AN6)</name>
    <dbReference type="NCBI Taxonomy" id="406817"/>
    <lineage>
        <taxon>Bacteria</taxon>
        <taxon>Pseudomonadati</taxon>
        <taxon>Pseudomonadota</taxon>
        <taxon>Gammaproteobacteria</taxon>
        <taxon>Enterobacterales</taxon>
        <taxon>Morganellaceae</taxon>
        <taxon>Xenorhabdus</taxon>
    </lineage>
</organism>
<dbReference type="STRING" id="406817.XNC1_1631"/>
<keyword evidence="2" id="KW-1185">Reference proteome</keyword>
<proteinExistence type="predicted"/>
<sequence>MITGDNPVIMAKVYRSVSLDSGNILIDPDIEQMCDENLSKKVELRLVFVS</sequence>
<reference evidence="1 2" key="1">
    <citation type="journal article" date="2011" name="PLoS ONE">
        <title>The entomopathogenic bacterial endosymbionts xenorhabdus and photorhabdus: convergent lifestyles from divergent genomes.</title>
        <authorList>
            <person name="Chaston J.M."/>
            <person name="Suen G."/>
            <person name="Tucker S.L."/>
            <person name="Andersen A.W."/>
            <person name="Bhasin A."/>
            <person name="Bode E."/>
            <person name="Bode H.B."/>
            <person name="Brachmann A.O."/>
            <person name="Cowles C.E."/>
            <person name="Cowles K.N."/>
            <person name="Darby C."/>
            <person name="de Leon L."/>
            <person name="Drace K."/>
            <person name="Du Z."/>
            <person name="Givaudan A."/>
            <person name="Herbert Tran E.E."/>
            <person name="Jewell K.A."/>
            <person name="Knack J.J."/>
            <person name="Krasomil-Osterfeld K.C."/>
            <person name="Kukor R."/>
            <person name="Lanois A."/>
            <person name="Latreille P."/>
            <person name="Leimgruber N.K."/>
            <person name="Lipke C.M."/>
            <person name="Liu R."/>
            <person name="Lu X."/>
            <person name="Martens E.C."/>
            <person name="Marri P.R."/>
            <person name="Medigue C."/>
            <person name="Menard M.L."/>
            <person name="Miller N.M."/>
            <person name="Morales-Soto N."/>
            <person name="Norton S."/>
            <person name="Ogier J.C."/>
            <person name="Orchard S.S."/>
            <person name="Park D."/>
            <person name="Park Y."/>
            <person name="Qurollo B.A."/>
            <person name="Sugar D.R."/>
            <person name="Richards G.R."/>
            <person name="Rouy Z."/>
            <person name="Slominski B."/>
            <person name="Slominski K."/>
            <person name="Snyder H."/>
            <person name="Tjaden B.C."/>
            <person name="van der Hoeven R."/>
            <person name="Welch R.D."/>
            <person name="Wheeler C."/>
            <person name="Xiang B."/>
            <person name="Barbazuk B."/>
            <person name="Gaudriault S."/>
            <person name="Goodner B."/>
            <person name="Slater S.C."/>
            <person name="Forst S."/>
            <person name="Goldman B.S."/>
            <person name="Goodrich-Blair H."/>
        </authorList>
    </citation>
    <scope>NUCLEOTIDE SEQUENCE [LARGE SCALE GENOMIC DNA]</scope>
    <source>
        <strain evidence="2">ATCC 19061 / DSM 3370 / CCUG 14189 / LMG 1036 / NCIMB 9965 / AN6</strain>
    </source>
</reference>
<name>D3VC41_XENNA</name>
<gene>
    <name evidence="1" type="ordered locus">XNC1_1631</name>
</gene>
<dbReference type="AlphaFoldDB" id="D3VC41"/>